<gene>
    <name evidence="1" type="ORF">HSACCH_00901</name>
</gene>
<dbReference type="InParanoid" id="M5ED21"/>
<dbReference type="PANTHER" id="PTHR35271:SF1">
    <property type="entry name" value="ABC TRANSPORTER, SUBSTRATE-BINDING LIPOPROTEIN"/>
    <property type="match status" value="1"/>
</dbReference>
<evidence type="ECO:0000313" key="2">
    <source>
        <dbReference type="Proteomes" id="UP000012063"/>
    </source>
</evidence>
<dbReference type="PANTHER" id="PTHR35271">
    <property type="entry name" value="ABC TRANSPORTER, SUBSTRATE-BINDING LIPOPROTEIN-RELATED"/>
    <property type="match status" value="1"/>
</dbReference>
<protein>
    <submittedName>
        <fullName evidence="1">Response regulator receiver domain protein (CheY-like)</fullName>
    </submittedName>
</protein>
<dbReference type="eggNOG" id="COG2984">
    <property type="taxonomic scope" value="Bacteria"/>
</dbReference>
<name>M5ED21_9FIRM</name>
<evidence type="ECO:0000313" key="1">
    <source>
        <dbReference type="EMBL" id="CCU78778.1"/>
    </source>
</evidence>
<dbReference type="OrthoDB" id="9805474at2"/>
<accession>M5ED21</accession>
<organism evidence="1 2">
    <name type="scientific">Halanaerobium saccharolyticum subsp. saccharolyticum DSM 6643</name>
    <dbReference type="NCBI Taxonomy" id="1293054"/>
    <lineage>
        <taxon>Bacteria</taxon>
        <taxon>Bacillati</taxon>
        <taxon>Bacillota</taxon>
        <taxon>Clostridia</taxon>
        <taxon>Halanaerobiales</taxon>
        <taxon>Halanaerobiaceae</taxon>
        <taxon>Halanaerobium</taxon>
    </lineage>
</organism>
<keyword evidence="2" id="KW-1185">Reference proteome</keyword>
<comment type="caution">
    <text evidence="1">The sequence shown here is derived from an EMBL/GenBank/DDBJ whole genome shotgun (WGS) entry which is preliminary data.</text>
</comment>
<dbReference type="RefSeq" id="WP_005488179.1">
    <property type="nucleotide sequence ID" value="NZ_CAUI01000008.1"/>
</dbReference>
<proteinExistence type="predicted"/>
<sequence>MQKRNYSEKYYDKLISLYREKAKIINFDVIIVSDNAAFNFILEYGEELYPKTPIVFCGVNNFNSNFLVNKEDICGIVENADHRKIIDLILKLHPNLNELIIINDQTLTGKNIQEELKVVLKDYKNKIEYEIWDTFTLNDLQNRLISLDQNDVIYLLVFNRDRAGNFISYNQGIDIIKSVSKNPIYGAWDFYLGKGILGGKLISAQAQGKEAALMAKKIINGQQDFREK</sequence>
<reference evidence="2" key="1">
    <citation type="journal article" date="2013" name="Genome Announc.">
        <title>Genome Sequence of Halanaerobium saccharolyticum subsp. saccharolyticum Strain DSM 6643T, a Halophilic Hydrogen-Producing Bacterium.</title>
        <authorList>
            <person name="Kivisto A."/>
            <person name="Larjo A."/>
            <person name="Ciranna A."/>
            <person name="Santala V."/>
            <person name="Roos C."/>
            <person name="Karp M."/>
        </authorList>
    </citation>
    <scope>NUCLEOTIDE SEQUENCE [LARGE SCALE GENOMIC DNA]</scope>
    <source>
        <strain evidence="2">DSM 6643</strain>
    </source>
</reference>
<dbReference type="EMBL" id="CAUI01000008">
    <property type="protein sequence ID" value="CCU78778.1"/>
    <property type="molecule type" value="Genomic_DNA"/>
</dbReference>
<dbReference type="AlphaFoldDB" id="M5ED21"/>
<dbReference type="Proteomes" id="UP000012063">
    <property type="component" value="Unassembled WGS sequence"/>
</dbReference>
<dbReference type="STRING" id="1293054.HSACCH_00901"/>
<dbReference type="InterPro" id="IPR007487">
    <property type="entry name" value="ABC_transpt-TYRBP-like"/>
</dbReference>
<dbReference type="Pfam" id="PF04392">
    <property type="entry name" value="ABC_sub_bind"/>
    <property type="match status" value="1"/>
</dbReference>